<dbReference type="AlphaFoldDB" id="A0A859FJU9"/>
<accession>A0A859FJU9</accession>
<feature type="repeat" description="TPR" evidence="1">
    <location>
        <begin position="75"/>
        <end position="108"/>
    </location>
</feature>
<evidence type="ECO:0000313" key="3">
    <source>
        <dbReference type="EMBL" id="QKS73077.1"/>
    </source>
</evidence>
<organism evidence="3 4">
    <name type="scientific">Paenalkalicoccus suaedae</name>
    <dbReference type="NCBI Taxonomy" id="2592382"/>
    <lineage>
        <taxon>Bacteria</taxon>
        <taxon>Bacillati</taxon>
        <taxon>Bacillota</taxon>
        <taxon>Bacilli</taxon>
        <taxon>Bacillales</taxon>
        <taxon>Bacillaceae</taxon>
        <taxon>Paenalkalicoccus</taxon>
    </lineage>
</organism>
<dbReference type="InterPro" id="IPR041656">
    <property type="entry name" value="TPR_5"/>
</dbReference>
<dbReference type="InterPro" id="IPR011990">
    <property type="entry name" value="TPR-like_helical_dom_sf"/>
</dbReference>
<evidence type="ECO:0000256" key="1">
    <source>
        <dbReference type="PROSITE-ProRule" id="PRU00339"/>
    </source>
</evidence>
<dbReference type="Proteomes" id="UP000318138">
    <property type="component" value="Chromosome"/>
</dbReference>
<keyword evidence="4" id="KW-1185">Reference proteome</keyword>
<dbReference type="InterPro" id="IPR019734">
    <property type="entry name" value="TPR_rpt"/>
</dbReference>
<dbReference type="KEGG" id="psua:FLK61_41550"/>
<dbReference type="SUPFAM" id="SSF48452">
    <property type="entry name" value="TPR-like"/>
    <property type="match status" value="1"/>
</dbReference>
<dbReference type="Gene3D" id="1.25.40.10">
    <property type="entry name" value="Tetratricopeptide repeat domain"/>
    <property type="match status" value="1"/>
</dbReference>
<dbReference type="PROSITE" id="PS50005">
    <property type="entry name" value="TPR"/>
    <property type="match status" value="1"/>
</dbReference>
<keyword evidence="1" id="KW-0802">TPR repeat</keyword>
<sequence length="168" mass="18608">MGNMSTIEDALNLRSEGNLNKSNELLRKLTKANPHDASLQYQCAWSFDVLGEERAAVPYYERAIKLGGLSLDELRGAYVGLGSTYRTLGEYTESERVLQEGLKTFPDAADIAVFYAMTLYNLGRNQAAMELLLKLLATTSNEESVQAYAKAITFYADKLDQTWGDASS</sequence>
<gene>
    <name evidence="3" type="ORF">FLK61_41550</name>
</gene>
<evidence type="ECO:0000313" key="4">
    <source>
        <dbReference type="Proteomes" id="UP000318138"/>
    </source>
</evidence>
<dbReference type="EMBL" id="CP041372">
    <property type="protein sequence ID" value="QKS73077.1"/>
    <property type="molecule type" value="Genomic_DNA"/>
</dbReference>
<dbReference type="Pfam" id="PF12688">
    <property type="entry name" value="TPR_5"/>
    <property type="match status" value="1"/>
</dbReference>
<name>A0A859FJU9_9BACI</name>
<evidence type="ECO:0000259" key="2">
    <source>
        <dbReference type="Pfam" id="PF12688"/>
    </source>
</evidence>
<proteinExistence type="predicted"/>
<reference evidence="4" key="1">
    <citation type="submission" date="2019-07" db="EMBL/GenBank/DDBJ databases">
        <title>Bacillus alkalisoli sp. nov. isolated from saline soil.</title>
        <authorList>
            <person name="Sun J.-Q."/>
            <person name="Xu L."/>
        </authorList>
    </citation>
    <scope>NUCLEOTIDE SEQUENCE [LARGE SCALE GENOMIC DNA]</scope>
    <source>
        <strain evidence="4">M4U3P1</strain>
    </source>
</reference>
<protein>
    <submittedName>
        <fullName evidence="3">Tetratricopeptide repeat protein</fullName>
    </submittedName>
</protein>
<feature type="domain" description="Tetratrico peptide repeat group 5" evidence="2">
    <location>
        <begin position="41"/>
        <end position="151"/>
    </location>
</feature>